<dbReference type="EMBL" id="VKGK01000016">
    <property type="protein sequence ID" value="TRY13793.1"/>
    <property type="molecule type" value="Genomic_DNA"/>
</dbReference>
<protein>
    <submittedName>
        <fullName evidence="2">Uncharacterized protein</fullName>
    </submittedName>
</protein>
<feature type="transmembrane region" description="Helical" evidence="1">
    <location>
        <begin position="380"/>
        <end position="399"/>
    </location>
</feature>
<feature type="transmembrane region" description="Helical" evidence="1">
    <location>
        <begin position="101"/>
        <end position="120"/>
    </location>
</feature>
<proteinExistence type="predicted"/>
<evidence type="ECO:0000313" key="2">
    <source>
        <dbReference type="EMBL" id="TRY13793.1"/>
    </source>
</evidence>
<evidence type="ECO:0000256" key="1">
    <source>
        <dbReference type="SAM" id="Phobius"/>
    </source>
</evidence>
<keyword evidence="1" id="KW-0472">Membrane</keyword>
<feature type="transmembrane region" description="Helical" evidence="1">
    <location>
        <begin position="151"/>
        <end position="169"/>
    </location>
</feature>
<feature type="transmembrane region" description="Helical" evidence="1">
    <location>
        <begin position="239"/>
        <end position="262"/>
    </location>
</feature>
<accession>A0A553JMY1</accession>
<dbReference type="Proteomes" id="UP000318126">
    <property type="component" value="Unassembled WGS sequence"/>
</dbReference>
<name>A0A553JMY1_SHEHA</name>
<gene>
    <name evidence="2" type="ORF">FN961_14030</name>
</gene>
<keyword evidence="3" id="KW-1185">Reference proteome</keyword>
<keyword evidence="1" id="KW-0812">Transmembrane</keyword>
<feature type="transmembrane region" description="Helical" evidence="1">
    <location>
        <begin position="346"/>
        <end position="368"/>
    </location>
</feature>
<feature type="transmembrane region" description="Helical" evidence="1">
    <location>
        <begin position="405"/>
        <end position="426"/>
    </location>
</feature>
<feature type="transmembrane region" description="Helical" evidence="1">
    <location>
        <begin position="29"/>
        <end position="54"/>
    </location>
</feature>
<feature type="transmembrane region" description="Helical" evidence="1">
    <location>
        <begin position="60"/>
        <end position="80"/>
    </location>
</feature>
<dbReference type="OrthoDB" id="6281851at2"/>
<dbReference type="AlphaFoldDB" id="A0A553JMY1"/>
<comment type="caution">
    <text evidence="2">The sequence shown here is derived from an EMBL/GenBank/DDBJ whole genome shotgun (WGS) entry which is preliminary data.</text>
</comment>
<evidence type="ECO:0000313" key="3">
    <source>
        <dbReference type="Proteomes" id="UP000318126"/>
    </source>
</evidence>
<reference evidence="3" key="1">
    <citation type="submission" date="2019-07" db="EMBL/GenBank/DDBJ databases">
        <title>Shewanella sp. YLB-08 draft genomic sequence.</title>
        <authorList>
            <person name="Yu L."/>
        </authorList>
    </citation>
    <scope>NUCLEOTIDE SEQUENCE [LARGE SCALE GENOMIC DNA]</scope>
    <source>
        <strain evidence="3">JCM 20706</strain>
    </source>
</reference>
<organism evidence="2 3">
    <name type="scientific">Shewanella hanedai</name>
    <name type="common">Alteromonas hanedai</name>
    <dbReference type="NCBI Taxonomy" id="25"/>
    <lineage>
        <taxon>Bacteria</taxon>
        <taxon>Pseudomonadati</taxon>
        <taxon>Pseudomonadota</taxon>
        <taxon>Gammaproteobacteria</taxon>
        <taxon>Alteromonadales</taxon>
        <taxon>Shewanellaceae</taxon>
        <taxon>Shewanella</taxon>
    </lineage>
</organism>
<keyword evidence="1" id="KW-1133">Transmembrane helix</keyword>
<sequence length="436" mass="48939">MNLATDKPNSKPTQLERVLSRFNGMSRIWFCDVVSASFMGVALLGMVMLIPVFWFEKSEVVSLMLSMFQVSVSISVAWQLNRLAATEWSILLPQYRQNLQFQAASLLIFSFIVCTLISLVSGIEGSLVQLQLATAAGLIFIYLCLVKVQTYYWSVVLYLFLLFLSSLASQLPQEINLPLFIANGVLAWLLWQRTSSNPWHPQARTVYLNAQEMGGVWLPSFKSNPLLAKLELWLHPVNFFMGPLLSMFILMMPLLTLTAAVLSKVLGLDIPALFLFTQFSCVTCSMVHWSRIHRWRAVEALYMLPGFDGKQGMIDAFNRSQFKLLMILVGLMGLTSGLISLFNPEITIWVCLHLMLSTFFGCGVILAVGSACKTPMQLSALMLIIICHSVWISTSFDVSGDGRSIWLILGIDVLLALVSIVTIWWGRQKLWQGDVL</sequence>
<feature type="transmembrane region" description="Helical" evidence="1">
    <location>
        <begin position="126"/>
        <end position="144"/>
    </location>
</feature>
<dbReference type="RefSeq" id="WP_144040805.1">
    <property type="nucleotide sequence ID" value="NZ_BMPL01000016.1"/>
</dbReference>
<feature type="transmembrane region" description="Helical" evidence="1">
    <location>
        <begin position="322"/>
        <end position="340"/>
    </location>
</feature>